<evidence type="ECO:0000313" key="4">
    <source>
        <dbReference type="Proteomes" id="UP000605970"/>
    </source>
</evidence>
<evidence type="ECO:0000313" key="3">
    <source>
        <dbReference type="EMBL" id="KAF7640382.1"/>
    </source>
</evidence>
<feature type="region of interest" description="Disordered" evidence="1">
    <location>
        <begin position="1"/>
        <end position="35"/>
    </location>
</feature>
<protein>
    <submittedName>
        <fullName evidence="3">Uncharacterized protein</fullName>
    </submittedName>
</protein>
<feature type="compositionally biased region" description="Basic and acidic residues" evidence="1">
    <location>
        <begin position="254"/>
        <end position="284"/>
    </location>
</feature>
<name>A0A8T0A4C2_9BILA</name>
<dbReference type="EMBL" id="JABEBT010000001">
    <property type="protein sequence ID" value="KAF7640382.1"/>
    <property type="molecule type" value="Genomic_DNA"/>
</dbReference>
<keyword evidence="2" id="KW-0472">Membrane</keyword>
<comment type="caution">
    <text evidence="3">The sequence shown here is derived from an EMBL/GenBank/DDBJ whole genome shotgun (WGS) entry which is preliminary data.</text>
</comment>
<evidence type="ECO:0000256" key="1">
    <source>
        <dbReference type="SAM" id="MobiDB-lite"/>
    </source>
</evidence>
<reference evidence="3" key="1">
    <citation type="journal article" date="2020" name="Ecol. Evol.">
        <title>Genome structure and content of the rice root-knot nematode (Meloidogyne graminicola).</title>
        <authorList>
            <person name="Phan N.T."/>
            <person name="Danchin E.G.J."/>
            <person name="Klopp C."/>
            <person name="Perfus-Barbeoch L."/>
            <person name="Kozlowski D.K."/>
            <person name="Koutsovoulos G.D."/>
            <person name="Lopez-Roques C."/>
            <person name="Bouchez O."/>
            <person name="Zahm M."/>
            <person name="Besnard G."/>
            <person name="Bellafiore S."/>
        </authorList>
    </citation>
    <scope>NUCLEOTIDE SEQUENCE</scope>
    <source>
        <strain evidence="3">VN-18</strain>
    </source>
</reference>
<feature type="transmembrane region" description="Helical" evidence="2">
    <location>
        <begin position="43"/>
        <end position="61"/>
    </location>
</feature>
<sequence length="291" mass="32532">MSEAKKSDSDKSQEQQPLLPSSASPPRSPDDDSKTKGKYRFEVAVLSLATMVFAVCILQSLANCEFFFVRLAVLPIALFLTFFGYEWVTYFSDALTRRRRAYFDVRNLLETYQPRRNTDLARQFKASFFFFSFKLIKYILKPDPPTPSVSNQPTTKGIRFPEEDIGGGDKGSGSKKDFASWRNEHYANEYAKAMMAGKGQTSLYEPIPGELLGGGDISITKSNENTTNRVIPADSIEQMKEKIGEKNIVVMEGGGKEEGGGIGDKEKKEMAAKEEVKDKKKQEEGNPSPNK</sequence>
<evidence type="ECO:0000256" key="2">
    <source>
        <dbReference type="SAM" id="Phobius"/>
    </source>
</evidence>
<feature type="region of interest" description="Disordered" evidence="1">
    <location>
        <begin position="248"/>
        <end position="291"/>
    </location>
</feature>
<keyword evidence="2" id="KW-1133">Transmembrane helix</keyword>
<gene>
    <name evidence="3" type="ORF">Mgra_00000203</name>
</gene>
<feature type="transmembrane region" description="Helical" evidence="2">
    <location>
        <begin position="67"/>
        <end position="90"/>
    </location>
</feature>
<proteinExistence type="predicted"/>
<feature type="compositionally biased region" description="Basic and acidic residues" evidence="1">
    <location>
        <begin position="1"/>
        <end position="13"/>
    </location>
</feature>
<feature type="region of interest" description="Disordered" evidence="1">
    <location>
        <begin position="146"/>
        <end position="177"/>
    </location>
</feature>
<dbReference type="Proteomes" id="UP000605970">
    <property type="component" value="Unassembled WGS sequence"/>
</dbReference>
<accession>A0A8T0A4C2</accession>
<keyword evidence="4" id="KW-1185">Reference proteome</keyword>
<organism evidence="3 4">
    <name type="scientific">Meloidogyne graminicola</name>
    <dbReference type="NCBI Taxonomy" id="189291"/>
    <lineage>
        <taxon>Eukaryota</taxon>
        <taxon>Metazoa</taxon>
        <taxon>Ecdysozoa</taxon>
        <taxon>Nematoda</taxon>
        <taxon>Chromadorea</taxon>
        <taxon>Rhabditida</taxon>
        <taxon>Tylenchina</taxon>
        <taxon>Tylenchomorpha</taxon>
        <taxon>Tylenchoidea</taxon>
        <taxon>Meloidogynidae</taxon>
        <taxon>Meloidogyninae</taxon>
        <taxon>Meloidogyne</taxon>
    </lineage>
</organism>
<dbReference type="AlphaFoldDB" id="A0A8T0A4C2"/>
<dbReference type="OrthoDB" id="5836881at2759"/>
<keyword evidence="2" id="KW-0812">Transmembrane</keyword>